<dbReference type="EMBL" id="BARS01037812">
    <property type="protein sequence ID" value="GAG15755.1"/>
    <property type="molecule type" value="Genomic_DNA"/>
</dbReference>
<dbReference type="SUPFAM" id="SSF55920">
    <property type="entry name" value="Creatinase/aminopeptidase"/>
    <property type="match status" value="1"/>
</dbReference>
<feature type="non-terminal residue" evidence="4">
    <location>
        <position position="1"/>
    </location>
</feature>
<reference evidence="4" key="1">
    <citation type="journal article" date="2014" name="Front. Microbiol.">
        <title>High frequency of phylogenetically diverse reductive dehalogenase-homologous genes in deep subseafloor sedimentary metagenomes.</title>
        <authorList>
            <person name="Kawai M."/>
            <person name="Futagami T."/>
            <person name="Toyoda A."/>
            <person name="Takaki Y."/>
            <person name="Nishi S."/>
            <person name="Hori S."/>
            <person name="Arai W."/>
            <person name="Tsubouchi T."/>
            <person name="Morono Y."/>
            <person name="Uchiyama I."/>
            <person name="Ito T."/>
            <person name="Fujiyama A."/>
            <person name="Inagaki F."/>
            <person name="Takami H."/>
        </authorList>
    </citation>
    <scope>NUCLEOTIDE SEQUENCE</scope>
    <source>
        <strain evidence="4">Expedition CK06-06</strain>
    </source>
</reference>
<dbReference type="InterPro" id="IPR000994">
    <property type="entry name" value="Pept_M24"/>
</dbReference>
<feature type="domain" description="Peptidase M24" evidence="3">
    <location>
        <begin position="42"/>
        <end position="245"/>
    </location>
</feature>
<dbReference type="GO" id="GO:0016787">
    <property type="term" value="F:hydrolase activity"/>
    <property type="evidence" value="ECO:0007669"/>
    <property type="project" value="UniProtKB-KW"/>
</dbReference>
<feature type="non-terminal residue" evidence="4">
    <location>
        <position position="256"/>
    </location>
</feature>
<dbReference type="PROSITE" id="PS00491">
    <property type="entry name" value="PROLINE_PEPTIDASE"/>
    <property type="match status" value="1"/>
</dbReference>
<keyword evidence="1" id="KW-0479">Metal-binding</keyword>
<keyword evidence="2" id="KW-0378">Hydrolase</keyword>
<gene>
    <name evidence="4" type="ORF">S01H1_57933</name>
</gene>
<dbReference type="PANTHER" id="PTHR46112:SF3">
    <property type="entry name" value="AMINOPEPTIDASE YPDF"/>
    <property type="match status" value="1"/>
</dbReference>
<dbReference type="PANTHER" id="PTHR46112">
    <property type="entry name" value="AMINOPEPTIDASE"/>
    <property type="match status" value="1"/>
</dbReference>
<sequence length="256" mass="27756">SAYQAMKKALEKIPPGERPKLLAAPSLVEELRAIKEPEEIAAIQRAVDLGDEVFQAVAQRIEPGWTERQVAWEIEKYAREHGADGLSFETIVASGPWGAMPHAQPRDHPIQAGEPVIIDMGLRVGGYCSDLARTIVVGEERDGRLREIYDIVLTAQLAAEELVKSGMSGEEAHMLAHSAIAEAGYGENFGHGLGHGVGLLVHESPRLAKTSKDELKDGMVATIEPGIYISGWGGVRIEDMIVIEEGKARVMSHSPK</sequence>
<dbReference type="InterPro" id="IPR001131">
    <property type="entry name" value="Peptidase_M24B_aminopep-P_CS"/>
</dbReference>
<proteinExistence type="predicted"/>
<accession>X0VBQ1</accession>
<dbReference type="InterPro" id="IPR036005">
    <property type="entry name" value="Creatinase/aminopeptidase-like"/>
</dbReference>
<evidence type="ECO:0000256" key="2">
    <source>
        <dbReference type="ARBA" id="ARBA00022801"/>
    </source>
</evidence>
<name>X0VBQ1_9ZZZZ</name>
<evidence type="ECO:0000259" key="3">
    <source>
        <dbReference type="Pfam" id="PF00557"/>
    </source>
</evidence>
<protein>
    <recommendedName>
        <fullName evidence="3">Peptidase M24 domain-containing protein</fullName>
    </recommendedName>
</protein>
<comment type="caution">
    <text evidence="4">The sequence shown here is derived from an EMBL/GenBank/DDBJ whole genome shotgun (WGS) entry which is preliminary data.</text>
</comment>
<evidence type="ECO:0000313" key="4">
    <source>
        <dbReference type="EMBL" id="GAG15755.1"/>
    </source>
</evidence>
<dbReference type="AlphaFoldDB" id="X0VBQ1"/>
<evidence type="ECO:0000256" key="1">
    <source>
        <dbReference type="ARBA" id="ARBA00022723"/>
    </source>
</evidence>
<organism evidence="4">
    <name type="scientific">marine sediment metagenome</name>
    <dbReference type="NCBI Taxonomy" id="412755"/>
    <lineage>
        <taxon>unclassified sequences</taxon>
        <taxon>metagenomes</taxon>
        <taxon>ecological metagenomes</taxon>
    </lineage>
</organism>
<dbReference type="GO" id="GO:0046872">
    <property type="term" value="F:metal ion binding"/>
    <property type="evidence" value="ECO:0007669"/>
    <property type="project" value="UniProtKB-KW"/>
</dbReference>
<dbReference type="Pfam" id="PF00557">
    <property type="entry name" value="Peptidase_M24"/>
    <property type="match status" value="1"/>
</dbReference>
<dbReference type="Gene3D" id="3.90.230.10">
    <property type="entry name" value="Creatinase/methionine aminopeptidase superfamily"/>
    <property type="match status" value="1"/>
</dbReference>
<dbReference type="InterPro" id="IPR050659">
    <property type="entry name" value="Peptidase_M24B"/>
</dbReference>